<keyword evidence="4" id="KW-0547">Nucleotide-binding</keyword>
<keyword evidence="3 8" id="KW-0808">Transferase</keyword>
<proteinExistence type="predicted"/>
<protein>
    <submittedName>
        <fullName evidence="8">Protein kinase domain protein</fullName>
        <ecNumber evidence="8">2.7.11.21</ecNumber>
    </submittedName>
</protein>
<evidence type="ECO:0000256" key="2">
    <source>
        <dbReference type="ARBA" id="ARBA00022527"/>
    </source>
</evidence>
<keyword evidence="5 8" id="KW-0418">Kinase</keyword>
<evidence type="ECO:0000256" key="5">
    <source>
        <dbReference type="ARBA" id="ARBA00022777"/>
    </source>
</evidence>
<evidence type="ECO:0000256" key="6">
    <source>
        <dbReference type="ARBA" id="ARBA00022840"/>
    </source>
</evidence>
<dbReference type="InterPro" id="IPR011009">
    <property type="entry name" value="Kinase-like_dom_sf"/>
</dbReference>
<reference evidence="8 9" key="1">
    <citation type="submission" date="2011-07" db="EMBL/GenBank/DDBJ databases">
        <authorList>
            <person name="Coyne R."/>
            <person name="Brami D."/>
            <person name="Johnson J."/>
            <person name="Hostetler J."/>
            <person name="Hannick L."/>
            <person name="Clark T."/>
            <person name="Cassidy-Hanley D."/>
            <person name="Inman J."/>
        </authorList>
    </citation>
    <scope>NUCLEOTIDE SEQUENCE [LARGE SCALE GENOMIC DNA]</scope>
    <source>
        <strain evidence="8 9">G5</strain>
    </source>
</reference>
<dbReference type="Proteomes" id="UP000008983">
    <property type="component" value="Unassembled WGS sequence"/>
</dbReference>
<dbReference type="OrthoDB" id="193931at2759"/>
<dbReference type="PANTHER" id="PTHR24345">
    <property type="entry name" value="SERINE/THREONINE-PROTEIN KINASE PLK"/>
    <property type="match status" value="1"/>
</dbReference>
<evidence type="ECO:0000259" key="7">
    <source>
        <dbReference type="PROSITE" id="PS50011"/>
    </source>
</evidence>
<dbReference type="STRING" id="857967.G0R2F7"/>
<dbReference type="RefSeq" id="XP_004027692.1">
    <property type="nucleotide sequence ID" value="XM_004027643.1"/>
</dbReference>
<dbReference type="SMART" id="SM00220">
    <property type="entry name" value="S_TKc"/>
    <property type="match status" value="1"/>
</dbReference>
<name>G0R2F7_ICHMU</name>
<dbReference type="InterPro" id="IPR008271">
    <property type="entry name" value="Ser/Thr_kinase_AS"/>
</dbReference>
<gene>
    <name evidence="8" type="ORF">IMG5_177670</name>
</gene>
<dbReference type="GeneID" id="14904427"/>
<dbReference type="AlphaFoldDB" id="G0R2F7"/>
<comment type="subunit">
    <text evidence="1">Monomer.</text>
</comment>
<keyword evidence="2" id="KW-0723">Serine/threonine-protein kinase</keyword>
<dbReference type="EC" id="2.7.11.21" evidence="8"/>
<dbReference type="InterPro" id="IPR000719">
    <property type="entry name" value="Prot_kinase_dom"/>
</dbReference>
<evidence type="ECO:0000313" key="9">
    <source>
        <dbReference type="Proteomes" id="UP000008983"/>
    </source>
</evidence>
<evidence type="ECO:0000256" key="1">
    <source>
        <dbReference type="ARBA" id="ARBA00011245"/>
    </source>
</evidence>
<accession>G0R2F7</accession>
<dbReference type="Gene3D" id="1.10.510.10">
    <property type="entry name" value="Transferase(Phosphotransferase) domain 1"/>
    <property type="match status" value="1"/>
</dbReference>
<dbReference type="GO" id="GO:0004674">
    <property type="term" value="F:protein serine/threonine kinase activity"/>
    <property type="evidence" value="ECO:0007669"/>
    <property type="project" value="UniProtKB-KW"/>
</dbReference>
<feature type="domain" description="Protein kinase" evidence="7">
    <location>
        <begin position="1"/>
        <end position="193"/>
    </location>
</feature>
<dbReference type="GO" id="GO:0005524">
    <property type="term" value="F:ATP binding"/>
    <property type="evidence" value="ECO:0007669"/>
    <property type="project" value="UniProtKB-KW"/>
</dbReference>
<dbReference type="GO" id="GO:0005634">
    <property type="term" value="C:nucleus"/>
    <property type="evidence" value="ECO:0007669"/>
    <property type="project" value="TreeGrafter"/>
</dbReference>
<dbReference type="PROSITE" id="PS50011">
    <property type="entry name" value="PROTEIN_KINASE_DOM"/>
    <property type="match status" value="1"/>
</dbReference>
<dbReference type="SUPFAM" id="SSF56112">
    <property type="entry name" value="Protein kinase-like (PK-like)"/>
    <property type="match status" value="1"/>
</dbReference>
<evidence type="ECO:0000313" key="8">
    <source>
        <dbReference type="EMBL" id="EGR28347.1"/>
    </source>
</evidence>
<evidence type="ECO:0000256" key="3">
    <source>
        <dbReference type="ARBA" id="ARBA00022679"/>
    </source>
</evidence>
<dbReference type="EMBL" id="GL984258">
    <property type="protein sequence ID" value="EGR28347.1"/>
    <property type="molecule type" value="Genomic_DNA"/>
</dbReference>
<dbReference type="FunFam" id="1.10.510.10:FF:000571">
    <property type="entry name" value="Maternal embryonic leucine zipper kinase"/>
    <property type="match status" value="1"/>
</dbReference>
<keyword evidence="6" id="KW-0067">ATP-binding</keyword>
<dbReference type="PROSITE" id="PS00108">
    <property type="entry name" value="PROTEIN_KINASE_ST"/>
    <property type="match status" value="1"/>
</dbReference>
<dbReference type="OMA" id="TYIHSIG"/>
<dbReference type="Pfam" id="PF00069">
    <property type="entry name" value="Pkinase"/>
    <property type="match status" value="1"/>
</dbReference>
<dbReference type="InParanoid" id="G0R2F7"/>
<organism evidence="8 9">
    <name type="scientific">Ichthyophthirius multifiliis</name>
    <name type="common">White spot disease agent</name>
    <name type="synonym">Ich</name>
    <dbReference type="NCBI Taxonomy" id="5932"/>
    <lineage>
        <taxon>Eukaryota</taxon>
        <taxon>Sar</taxon>
        <taxon>Alveolata</taxon>
        <taxon>Ciliophora</taxon>
        <taxon>Intramacronucleata</taxon>
        <taxon>Oligohymenophorea</taxon>
        <taxon>Hymenostomatida</taxon>
        <taxon>Ophryoglenina</taxon>
        <taxon>Ichthyophthirius</taxon>
    </lineage>
</organism>
<sequence length="207" mass="24481">MLYHVIETVSSLNLIMEYIGNNSLYQYLKNKKKNQLLIYDVKKIFRQIIQGVDYIHQKNVCHRDIKLENLLLDDDLNIKIIDFGFAVCSPHDRKLNSFCGTPSYMAPEIIKKVEYSGQKVDIWSCGIVLYILVCGKFPFKGYDEKDLYRKILKNNYQIPSFVDNQTKTLLKKLLSQNPEDRPQSWQVKTYLFIFNFQLFLISKDFVR</sequence>
<keyword evidence="9" id="KW-1185">Reference proteome</keyword>
<dbReference type="PANTHER" id="PTHR24345:SF0">
    <property type="entry name" value="CELL CYCLE SERINE_THREONINE-PROTEIN KINASE CDC5_MSD2"/>
    <property type="match status" value="1"/>
</dbReference>
<dbReference type="eggNOG" id="KOG0586">
    <property type="taxonomic scope" value="Eukaryota"/>
</dbReference>
<evidence type="ECO:0000256" key="4">
    <source>
        <dbReference type="ARBA" id="ARBA00022741"/>
    </source>
</evidence>